<dbReference type="OrthoDB" id="9810445at2"/>
<evidence type="ECO:0000259" key="9">
    <source>
        <dbReference type="Pfam" id="PF01435"/>
    </source>
</evidence>
<keyword evidence="6" id="KW-0802">TPR repeat</keyword>
<dbReference type="GO" id="GO:0016020">
    <property type="term" value="C:membrane"/>
    <property type="evidence" value="ECO:0007669"/>
    <property type="project" value="TreeGrafter"/>
</dbReference>
<dbReference type="KEGG" id="pace:A6070_09215"/>
<dbReference type="PANTHER" id="PTHR22726:SF1">
    <property type="entry name" value="METALLOENDOPEPTIDASE OMA1, MITOCHONDRIAL"/>
    <property type="match status" value="1"/>
</dbReference>
<accession>A0A1L3GDB0</accession>
<dbReference type="Pfam" id="PF01435">
    <property type="entry name" value="Peptidase_M48"/>
    <property type="match status" value="1"/>
</dbReference>
<dbReference type="Pfam" id="PF13432">
    <property type="entry name" value="TPR_16"/>
    <property type="match status" value="1"/>
</dbReference>
<evidence type="ECO:0000256" key="4">
    <source>
        <dbReference type="ARBA" id="ARBA00022833"/>
    </source>
</evidence>
<reference evidence="10 11" key="1">
    <citation type="journal article" date="2017" name="Genome Announc.">
        <title>Complete Genome Sequences of Two Acetylene-Fermenting Pelobacter acetylenicus Strains.</title>
        <authorList>
            <person name="Sutton J.M."/>
            <person name="Baesman S.M."/>
            <person name="Fierst J.L."/>
            <person name="Poret-Peterson A.T."/>
            <person name="Oremland R.S."/>
            <person name="Dunlap D.S."/>
            <person name="Akob D.M."/>
        </authorList>
    </citation>
    <scope>NUCLEOTIDE SEQUENCE [LARGE SCALE GENOMIC DNA]</scope>
    <source>
        <strain evidence="10 11">DSM 3247</strain>
    </source>
</reference>
<dbReference type="SUPFAM" id="SSF48452">
    <property type="entry name" value="TPR-like"/>
    <property type="match status" value="1"/>
</dbReference>
<keyword evidence="5 7" id="KW-0482">Metalloprotease</keyword>
<dbReference type="InterPro" id="IPR001915">
    <property type="entry name" value="Peptidase_M48"/>
</dbReference>
<keyword evidence="2" id="KW-0479">Metal-binding</keyword>
<dbReference type="PANTHER" id="PTHR22726">
    <property type="entry name" value="METALLOENDOPEPTIDASE OMA1"/>
    <property type="match status" value="1"/>
</dbReference>
<feature type="chain" id="PRO_5010268033" description="Peptidase M48 domain-containing protein" evidence="8">
    <location>
        <begin position="24"/>
        <end position="436"/>
    </location>
</feature>
<keyword evidence="3 7" id="KW-0378">Hydrolase</keyword>
<dbReference type="GO" id="GO:0051603">
    <property type="term" value="P:proteolysis involved in protein catabolic process"/>
    <property type="evidence" value="ECO:0007669"/>
    <property type="project" value="TreeGrafter"/>
</dbReference>
<name>A0A1L3GDB0_SYNAC</name>
<dbReference type="InterPro" id="IPR011990">
    <property type="entry name" value="TPR-like_helical_dom_sf"/>
</dbReference>
<dbReference type="STRING" id="29542.A6070_09215"/>
<dbReference type="PROSITE" id="PS50005">
    <property type="entry name" value="TPR"/>
    <property type="match status" value="2"/>
</dbReference>
<comment type="cofactor">
    <cofactor evidence="7">
        <name>Zn(2+)</name>
        <dbReference type="ChEBI" id="CHEBI:29105"/>
    </cofactor>
    <text evidence="7">Binds 1 zinc ion per subunit.</text>
</comment>
<dbReference type="RefSeq" id="WP_072285497.1">
    <property type="nucleotide sequence ID" value="NZ_CP015455.1"/>
</dbReference>
<evidence type="ECO:0000256" key="5">
    <source>
        <dbReference type="ARBA" id="ARBA00023049"/>
    </source>
</evidence>
<keyword evidence="1 7" id="KW-0645">Protease</keyword>
<dbReference type="AlphaFoldDB" id="A0A1L3GDB0"/>
<keyword evidence="4 7" id="KW-0862">Zinc</keyword>
<evidence type="ECO:0000256" key="3">
    <source>
        <dbReference type="ARBA" id="ARBA00022801"/>
    </source>
</evidence>
<evidence type="ECO:0000256" key="2">
    <source>
        <dbReference type="ARBA" id="ARBA00022723"/>
    </source>
</evidence>
<evidence type="ECO:0000313" key="11">
    <source>
        <dbReference type="Proteomes" id="UP000182264"/>
    </source>
</evidence>
<dbReference type="Pfam" id="PF13174">
    <property type="entry name" value="TPR_6"/>
    <property type="match status" value="1"/>
</dbReference>
<keyword evidence="11" id="KW-1185">Reference proteome</keyword>
<dbReference type="Gene3D" id="1.25.40.10">
    <property type="entry name" value="Tetratricopeptide repeat domain"/>
    <property type="match status" value="1"/>
</dbReference>
<dbReference type="InterPro" id="IPR051156">
    <property type="entry name" value="Mito/Outer_Membr_Metalloprot"/>
</dbReference>
<proteinExistence type="inferred from homology"/>
<protein>
    <recommendedName>
        <fullName evidence="9">Peptidase M48 domain-containing protein</fullName>
    </recommendedName>
</protein>
<dbReference type="GO" id="GO:0046872">
    <property type="term" value="F:metal ion binding"/>
    <property type="evidence" value="ECO:0007669"/>
    <property type="project" value="UniProtKB-KW"/>
</dbReference>
<dbReference type="GO" id="GO:0004222">
    <property type="term" value="F:metalloendopeptidase activity"/>
    <property type="evidence" value="ECO:0007669"/>
    <property type="project" value="InterPro"/>
</dbReference>
<evidence type="ECO:0000256" key="6">
    <source>
        <dbReference type="PROSITE-ProRule" id="PRU00339"/>
    </source>
</evidence>
<dbReference type="InterPro" id="IPR019734">
    <property type="entry name" value="TPR_rpt"/>
</dbReference>
<evidence type="ECO:0000256" key="1">
    <source>
        <dbReference type="ARBA" id="ARBA00022670"/>
    </source>
</evidence>
<dbReference type="SMART" id="SM00028">
    <property type="entry name" value="TPR"/>
    <property type="match status" value="4"/>
</dbReference>
<dbReference type="Proteomes" id="UP000182264">
    <property type="component" value="Chromosome"/>
</dbReference>
<dbReference type="Gene3D" id="3.30.2010.10">
    <property type="entry name" value="Metalloproteases ('zincins'), catalytic domain"/>
    <property type="match status" value="1"/>
</dbReference>
<keyword evidence="8" id="KW-0732">Signal</keyword>
<sequence>MRITSVRLVSVAALAWLCTAGCAVNPVTGRQELALFSVSPSQEIQLGKEAFPKAVQQMGGEYADKQLAGYVNSVGLRVARVSERPEMPYEFCVLNDSTPNAFALPGGYIAITRGLLASLENEAQLAAVLGHEVGHVTARDSVQGMQRGTLLNVGLAVLSAATGSSAYGTAATQAGQLAAGLLDNRFSRDQERQADRLGVDYMVRAGYNPRGSIQLQEFFYRTVEGGAEPMWLTGLFRTHPFSKERMQDLQAYVAHRYPAQTADSRFVLNAQPFQRAIAGLKTTAKGYELYDKAREQEAQGDVSGAIATYLQAAAAAPDQSLILTGLGLAYLRAQDVRAARPHFARAVQLDDNYYLSRLGLGMVHLELNEIPAAVGHLQKSMDLLPTDRGGYLLATGYEKQGRTAQALELYEQIAKAYPQSSVGQAAARKVTEMRGK</sequence>
<feature type="repeat" description="TPR" evidence="6">
    <location>
        <begin position="354"/>
        <end position="387"/>
    </location>
</feature>
<comment type="similarity">
    <text evidence="7">Belongs to the peptidase M48 family.</text>
</comment>
<feature type="signal peptide" evidence="8">
    <location>
        <begin position="1"/>
        <end position="23"/>
    </location>
</feature>
<gene>
    <name evidence="10" type="ORF">A7E75_00605</name>
</gene>
<evidence type="ECO:0000256" key="7">
    <source>
        <dbReference type="RuleBase" id="RU003983"/>
    </source>
</evidence>
<feature type="repeat" description="TPR" evidence="6">
    <location>
        <begin position="320"/>
        <end position="353"/>
    </location>
</feature>
<organism evidence="10 11">
    <name type="scientific">Syntrophotalea acetylenica</name>
    <name type="common">Pelobacter acetylenicus</name>
    <dbReference type="NCBI Taxonomy" id="29542"/>
    <lineage>
        <taxon>Bacteria</taxon>
        <taxon>Pseudomonadati</taxon>
        <taxon>Thermodesulfobacteriota</taxon>
        <taxon>Desulfuromonadia</taxon>
        <taxon>Desulfuromonadales</taxon>
        <taxon>Syntrophotaleaceae</taxon>
        <taxon>Syntrophotalea</taxon>
    </lineage>
</organism>
<dbReference type="EMBL" id="CP015518">
    <property type="protein sequence ID" value="APG23688.1"/>
    <property type="molecule type" value="Genomic_DNA"/>
</dbReference>
<feature type="domain" description="Peptidase M48" evidence="9">
    <location>
        <begin position="67"/>
        <end position="252"/>
    </location>
</feature>
<evidence type="ECO:0000313" key="10">
    <source>
        <dbReference type="EMBL" id="APG23688.1"/>
    </source>
</evidence>
<evidence type="ECO:0000256" key="8">
    <source>
        <dbReference type="SAM" id="SignalP"/>
    </source>
</evidence>